<feature type="domain" description="ATP-grasp" evidence="8">
    <location>
        <begin position="215"/>
        <end position="286"/>
    </location>
</feature>
<evidence type="ECO:0000259" key="8">
    <source>
        <dbReference type="PROSITE" id="PS50975"/>
    </source>
</evidence>
<evidence type="ECO:0000313" key="10">
    <source>
        <dbReference type="RefSeq" id="XP_028131391.1"/>
    </source>
</evidence>
<dbReference type="GO" id="GO:0004485">
    <property type="term" value="F:methylcrotonoyl-CoA carboxylase activity"/>
    <property type="evidence" value="ECO:0007669"/>
    <property type="project" value="TreeGrafter"/>
</dbReference>
<dbReference type="InterPro" id="IPR011054">
    <property type="entry name" value="Rudment_hybrid_motif"/>
</dbReference>
<dbReference type="RefSeq" id="XP_028131391.1">
    <property type="nucleotide sequence ID" value="XM_028275590.1"/>
</dbReference>
<dbReference type="PROSITE" id="PS50979">
    <property type="entry name" value="BC"/>
    <property type="match status" value="1"/>
</dbReference>
<dbReference type="PROSITE" id="PS50975">
    <property type="entry name" value="ATP_GRASP"/>
    <property type="match status" value="2"/>
</dbReference>
<dbReference type="SUPFAM" id="SSF51230">
    <property type="entry name" value="Single hybrid motif"/>
    <property type="match status" value="1"/>
</dbReference>
<keyword evidence="4 6" id="KW-0067">ATP-binding</keyword>
<dbReference type="OrthoDB" id="196847at2759"/>
<dbReference type="PANTHER" id="PTHR18866">
    <property type="entry name" value="CARBOXYLASE:PYRUVATE/ACETYL-COA/PROPIONYL-COA CARBOXYLASE"/>
    <property type="match status" value="1"/>
</dbReference>
<dbReference type="InParanoid" id="A0A6P7F7C2"/>
<dbReference type="InterPro" id="IPR005482">
    <property type="entry name" value="Biotin_COase_C"/>
</dbReference>
<evidence type="ECO:0000256" key="2">
    <source>
        <dbReference type="ARBA" id="ARBA00022598"/>
    </source>
</evidence>
<dbReference type="FunCoup" id="A0A6P7F7C2">
    <property type="interactions" value="1659"/>
</dbReference>
<dbReference type="Gene3D" id="2.40.50.100">
    <property type="match status" value="1"/>
</dbReference>
<dbReference type="PANTHER" id="PTHR18866:SF33">
    <property type="entry name" value="METHYLCROTONOYL-COA CARBOXYLASE SUBUNIT ALPHA, MITOCHONDRIAL-RELATED"/>
    <property type="match status" value="1"/>
</dbReference>
<evidence type="ECO:0000256" key="6">
    <source>
        <dbReference type="PROSITE-ProRule" id="PRU00409"/>
    </source>
</evidence>
<dbReference type="SUPFAM" id="SSF52440">
    <property type="entry name" value="PreATP-grasp domain"/>
    <property type="match status" value="1"/>
</dbReference>
<dbReference type="InterPro" id="IPR050856">
    <property type="entry name" value="Biotin_carboxylase_complex"/>
</dbReference>
<proteinExistence type="predicted"/>
<dbReference type="CDD" id="cd06850">
    <property type="entry name" value="biotinyl_domain"/>
    <property type="match status" value="1"/>
</dbReference>
<comment type="cofactor">
    <cofactor evidence="1">
        <name>biotin</name>
        <dbReference type="ChEBI" id="CHEBI:57586"/>
    </cofactor>
</comment>
<feature type="domain" description="Lipoyl-binding" evidence="7">
    <location>
        <begin position="486"/>
        <end position="564"/>
    </location>
</feature>
<evidence type="ECO:0000256" key="4">
    <source>
        <dbReference type="ARBA" id="ARBA00022840"/>
    </source>
</evidence>
<evidence type="ECO:0000259" key="7">
    <source>
        <dbReference type="PROSITE" id="PS50968"/>
    </source>
</evidence>
<dbReference type="Pfam" id="PF00289">
    <property type="entry name" value="Biotin_carb_N"/>
    <property type="match status" value="1"/>
</dbReference>
<evidence type="ECO:0000256" key="5">
    <source>
        <dbReference type="ARBA" id="ARBA00023267"/>
    </source>
</evidence>
<dbReference type="FunFam" id="3.40.50.20:FF:000010">
    <property type="entry name" value="Propionyl-CoA carboxylase subunit alpha"/>
    <property type="match status" value="1"/>
</dbReference>
<dbReference type="SMART" id="SM00878">
    <property type="entry name" value="Biotin_carb_C"/>
    <property type="match status" value="1"/>
</dbReference>
<dbReference type="AlphaFoldDB" id="A0A6P7F7C2"/>
<dbReference type="Pfam" id="PF02785">
    <property type="entry name" value="Biotin_carb_C"/>
    <property type="match status" value="1"/>
</dbReference>
<name>A0A6P7F7C2_DIAVI</name>
<dbReference type="GO" id="GO:0046872">
    <property type="term" value="F:metal ion binding"/>
    <property type="evidence" value="ECO:0007669"/>
    <property type="project" value="InterPro"/>
</dbReference>
<accession>A0A6P7F7C2</accession>
<dbReference type="InterPro" id="IPR001882">
    <property type="entry name" value="Biotin_BS"/>
</dbReference>
<dbReference type="SUPFAM" id="SSF56059">
    <property type="entry name" value="Glutathione synthetase ATP-binding domain-like"/>
    <property type="match status" value="1"/>
</dbReference>
<feature type="domain" description="ATP-grasp" evidence="8">
    <location>
        <begin position="151"/>
        <end position="198"/>
    </location>
</feature>
<dbReference type="PROSITE" id="PS50968">
    <property type="entry name" value="BIOTINYL_LIPOYL"/>
    <property type="match status" value="1"/>
</dbReference>
<dbReference type="InterPro" id="IPR011053">
    <property type="entry name" value="Single_hybrid_motif"/>
</dbReference>
<dbReference type="InterPro" id="IPR005481">
    <property type="entry name" value="BC-like_N"/>
</dbReference>
<dbReference type="InterPro" id="IPR011761">
    <property type="entry name" value="ATP-grasp"/>
</dbReference>
<dbReference type="InterPro" id="IPR005479">
    <property type="entry name" value="CPAse_ATP-bd"/>
</dbReference>
<evidence type="ECO:0000256" key="3">
    <source>
        <dbReference type="ARBA" id="ARBA00022741"/>
    </source>
</evidence>
<dbReference type="GO" id="GO:0005524">
    <property type="term" value="F:ATP binding"/>
    <property type="evidence" value="ECO:0007669"/>
    <property type="project" value="UniProtKB-UniRule"/>
</dbReference>
<dbReference type="InterPro" id="IPR016185">
    <property type="entry name" value="PreATP-grasp_dom_sf"/>
</dbReference>
<dbReference type="PROSITE" id="PS00188">
    <property type="entry name" value="BIOTIN"/>
    <property type="match status" value="1"/>
</dbReference>
<feature type="domain" description="Biotin carboxylation" evidence="9">
    <location>
        <begin position="32"/>
        <end position="416"/>
    </location>
</feature>
<sequence>MLLTKILINGEGIVNIFSKQYYGIRRKSTLRKIDKLLIANRGEIACRIVRTAKRLGVRTVAVYSDADEKSLHVSLADEAYRIGPATASQSYLRGDKLLEVAKKSGSQAIHPGYGFLSENVEFAERCQKEGIIFIGPPSSAIKDMGIKSTSKAIMSAAGVPIVEGYHGEDQSIETLKKEAKRIGFPVMIKAVRGGGGKGKIKMGLNHLIIDTKPGLSSKLRNELGMAAVRAAKAVGYVGAGTVEFILDKKSHAFHFMEMNTRLQVEHPITEMITDTDLVEWQIKVASGEKLPLSQEEITLKGHAFEARIYAEDPRGGFLPGAGHLSYVSTPEAADDTRIETGVRQGDEVSIHYDPMIAKLVVWGKKREEGLSKLKAKLREYNITCIFQNVCYVAIPSYQLKFKDTDIIMTGRFNGDNRFSFSCDGGKTYTDAHATITKFNNKNILTATINDIIYKTNVYRNEEVLALFGQEGKLQFSLPRPTYVTQQEEESSTGLANKAVSPMPGVLDKLLVKCGDTVKKGDSLFILIAMKMEYVVKASRDATISKVNFAVGDNVPKDSTIIQFDIPE</sequence>
<evidence type="ECO:0000256" key="1">
    <source>
        <dbReference type="ARBA" id="ARBA00001953"/>
    </source>
</evidence>
<dbReference type="SUPFAM" id="SSF51246">
    <property type="entry name" value="Rudiment single hybrid motif"/>
    <property type="match status" value="1"/>
</dbReference>
<gene>
    <name evidence="10" type="primary">LOC114327089</name>
</gene>
<dbReference type="Pfam" id="PF02786">
    <property type="entry name" value="CPSase_L_D2"/>
    <property type="match status" value="2"/>
</dbReference>
<reference evidence="10" key="1">
    <citation type="submission" date="2025-08" db="UniProtKB">
        <authorList>
            <consortium name="RefSeq"/>
        </authorList>
    </citation>
    <scope>IDENTIFICATION</scope>
    <source>
        <tissue evidence="10">Whole insect</tissue>
    </source>
</reference>
<keyword evidence="2" id="KW-0436">Ligase</keyword>
<keyword evidence="5" id="KW-0092">Biotin</keyword>
<organism evidence="10">
    <name type="scientific">Diabrotica virgifera virgifera</name>
    <name type="common">western corn rootworm</name>
    <dbReference type="NCBI Taxonomy" id="50390"/>
    <lineage>
        <taxon>Eukaryota</taxon>
        <taxon>Metazoa</taxon>
        <taxon>Ecdysozoa</taxon>
        <taxon>Arthropoda</taxon>
        <taxon>Hexapoda</taxon>
        <taxon>Insecta</taxon>
        <taxon>Pterygota</taxon>
        <taxon>Neoptera</taxon>
        <taxon>Endopterygota</taxon>
        <taxon>Coleoptera</taxon>
        <taxon>Polyphaga</taxon>
        <taxon>Cucujiformia</taxon>
        <taxon>Chrysomeloidea</taxon>
        <taxon>Chrysomelidae</taxon>
        <taxon>Galerucinae</taxon>
        <taxon>Diabroticina</taxon>
        <taxon>Diabroticites</taxon>
        <taxon>Diabrotica</taxon>
    </lineage>
</organism>
<dbReference type="Gene3D" id="3.30.470.20">
    <property type="entry name" value="ATP-grasp fold, B domain"/>
    <property type="match status" value="2"/>
</dbReference>
<dbReference type="InterPro" id="IPR011764">
    <property type="entry name" value="Biotin_carboxylation_dom"/>
</dbReference>
<keyword evidence="3 6" id="KW-0547">Nucleotide-binding</keyword>
<evidence type="ECO:0000259" key="9">
    <source>
        <dbReference type="PROSITE" id="PS50979"/>
    </source>
</evidence>
<dbReference type="PROSITE" id="PS00867">
    <property type="entry name" value="CPSASE_2"/>
    <property type="match status" value="1"/>
</dbReference>
<dbReference type="Pfam" id="PF00364">
    <property type="entry name" value="Biotin_lipoyl"/>
    <property type="match status" value="1"/>
</dbReference>
<dbReference type="InterPro" id="IPR000089">
    <property type="entry name" value="Biotin_lipoyl"/>
</dbReference>
<dbReference type="GO" id="GO:0005739">
    <property type="term" value="C:mitochondrion"/>
    <property type="evidence" value="ECO:0007669"/>
    <property type="project" value="TreeGrafter"/>
</dbReference>
<protein>
    <submittedName>
        <fullName evidence="10">Methylcrotonoyl-CoA carboxylase subunit alpha, mitochondrial</fullName>
    </submittedName>
</protein>